<gene>
    <name evidence="2" type="ORF">NX722_23505</name>
</gene>
<name>A0ABT3N1N9_9GAMM</name>
<feature type="compositionally biased region" description="Basic and acidic residues" evidence="1">
    <location>
        <begin position="101"/>
        <end position="113"/>
    </location>
</feature>
<accession>A0ABT3N1N9</accession>
<feature type="compositionally biased region" description="Basic and acidic residues" evidence="1">
    <location>
        <begin position="217"/>
        <end position="233"/>
    </location>
</feature>
<evidence type="ECO:0000256" key="1">
    <source>
        <dbReference type="SAM" id="MobiDB-lite"/>
    </source>
</evidence>
<sequence length="347" mass="38050">MDNPDTSTETQATDTGSSSSANPFASAYERARDAIDQEDQDTGTDPNSTDTDTDGQASDSNDGASSQEETVEAATEGDGASDQATDDSTSTESPEAPGSWPDKRKEMFSHLPREAQTAFLDSYKEMETGLNKALEKLGNERKQMRDNFGADPDAIRQLIEKAQNFESDPVPVITQLAESAGIEIFFTPQGDEQIPEFDSQQEQTQWLADKQKREVNQALAEKSRERARERAQEELNSTIQKQFAEAHQAHPDLADHRDDVVKTMAAEGVSVESAYRLATWEGLSKLAAEAQEAKAALEKKTAEIEKLKKNGTRPPVGGSGSRDNTDELPSDPFERAHILAKRRLNQG</sequence>
<feature type="region of interest" description="Disordered" evidence="1">
    <location>
        <begin position="217"/>
        <end position="236"/>
    </location>
</feature>
<evidence type="ECO:0000313" key="2">
    <source>
        <dbReference type="EMBL" id="MCW7555534.1"/>
    </source>
</evidence>
<feature type="compositionally biased region" description="Polar residues" evidence="1">
    <location>
        <begin position="43"/>
        <end position="68"/>
    </location>
</feature>
<reference evidence="2 3" key="1">
    <citation type="submission" date="2022-10" db="EMBL/GenBank/DDBJ databases">
        <title>High-quality genome sequences of two octocoral-associated bacteria, Endozoicomonas euniceicola EF212 and Endozoicomonas gorgoniicola PS125.</title>
        <authorList>
            <person name="Chiou Y.-J."/>
            <person name="Chen Y.-H."/>
        </authorList>
    </citation>
    <scope>NUCLEOTIDE SEQUENCE [LARGE SCALE GENOMIC DNA]</scope>
    <source>
        <strain evidence="2 3">PS125</strain>
    </source>
</reference>
<dbReference type="RefSeq" id="WP_262565285.1">
    <property type="nucleotide sequence ID" value="NZ_JAPFCC010000001.1"/>
</dbReference>
<proteinExistence type="predicted"/>
<evidence type="ECO:0000313" key="3">
    <source>
        <dbReference type="Proteomes" id="UP001209854"/>
    </source>
</evidence>
<comment type="caution">
    <text evidence="2">The sequence shown here is derived from an EMBL/GenBank/DDBJ whole genome shotgun (WGS) entry which is preliminary data.</text>
</comment>
<feature type="compositionally biased region" description="Polar residues" evidence="1">
    <location>
        <begin position="82"/>
        <end position="93"/>
    </location>
</feature>
<organism evidence="2 3">
    <name type="scientific">Endozoicomonas gorgoniicola</name>
    <dbReference type="NCBI Taxonomy" id="1234144"/>
    <lineage>
        <taxon>Bacteria</taxon>
        <taxon>Pseudomonadati</taxon>
        <taxon>Pseudomonadota</taxon>
        <taxon>Gammaproteobacteria</taxon>
        <taxon>Oceanospirillales</taxon>
        <taxon>Endozoicomonadaceae</taxon>
        <taxon>Endozoicomonas</taxon>
    </lineage>
</organism>
<dbReference type="EMBL" id="JAPFCC010000001">
    <property type="protein sequence ID" value="MCW7555534.1"/>
    <property type="molecule type" value="Genomic_DNA"/>
</dbReference>
<protein>
    <recommendedName>
        <fullName evidence="4">Scaffolding protein</fullName>
    </recommendedName>
</protein>
<keyword evidence="3" id="KW-1185">Reference proteome</keyword>
<evidence type="ECO:0008006" key="4">
    <source>
        <dbReference type="Google" id="ProtNLM"/>
    </source>
</evidence>
<dbReference type="Proteomes" id="UP001209854">
    <property type="component" value="Unassembled WGS sequence"/>
</dbReference>
<feature type="region of interest" description="Disordered" evidence="1">
    <location>
        <begin position="304"/>
        <end position="337"/>
    </location>
</feature>
<feature type="region of interest" description="Disordered" evidence="1">
    <location>
        <begin position="1"/>
        <end position="113"/>
    </location>
</feature>
<feature type="compositionally biased region" description="Polar residues" evidence="1">
    <location>
        <begin position="1"/>
        <end position="23"/>
    </location>
</feature>